<dbReference type="InterPro" id="IPR003959">
    <property type="entry name" value="ATPase_AAA_core"/>
</dbReference>
<dbReference type="PANTHER" id="PTHR40396">
    <property type="entry name" value="ATPASE-LIKE PROTEIN"/>
    <property type="match status" value="1"/>
</dbReference>
<keyword evidence="2" id="KW-0614">Plasmid</keyword>
<proteinExistence type="predicted"/>
<feature type="domain" description="ATPase AAA-type core" evidence="1">
    <location>
        <begin position="263"/>
        <end position="360"/>
    </location>
</feature>
<evidence type="ECO:0000313" key="2">
    <source>
        <dbReference type="EMBL" id="QKE94037.1"/>
    </source>
</evidence>
<evidence type="ECO:0000259" key="1">
    <source>
        <dbReference type="Pfam" id="PF13304"/>
    </source>
</evidence>
<name>A0A6M8I1J7_9PROT</name>
<dbReference type="InterPro" id="IPR027417">
    <property type="entry name" value="P-loop_NTPase"/>
</dbReference>
<sequence length="410" mass="46225">MFYKFEVENFFSIRDRQVIDLTVDGKVPDTEGRFGPIFRGADVRAPKVVALFGANASGKTTVLRALMFLATFIRDSVQTTNAGISGCERFNDMESADRPMCFAIEFGGAMNFTPEVQQRVTEGECLEQGLYRYELELEVTEGLVRRIAAESLRQKPKGQGKWQRVFERDVAGRVRDSRSFSLSGYQHLVKTLAGNHTVISSFAKFQHPTAQLFEQAARRVFFQIDPIHAGGDGGVIDFLKTQPAMMLKLNNELGRIDVGIEEMRFQDSLLNGPVLMFKHKGLQVEMPWMLESHGTRAFIKMFPFLSAALDCGGVVAIDEMDAAIHPLVLPELIRWFHDAHVRNRLDGQIWLSCHSASLLDDLTKEEIVICEKDREGRTSVHSLMDVKVRRDDNHYRKYLSGIYGGVPTIG</sequence>
<dbReference type="GO" id="GO:0016887">
    <property type="term" value="F:ATP hydrolysis activity"/>
    <property type="evidence" value="ECO:0007669"/>
    <property type="project" value="InterPro"/>
</dbReference>
<organism evidence="2 3">
    <name type="scientific">Lichenicola cladoniae</name>
    <dbReference type="NCBI Taxonomy" id="1484109"/>
    <lineage>
        <taxon>Bacteria</taxon>
        <taxon>Pseudomonadati</taxon>
        <taxon>Pseudomonadota</taxon>
        <taxon>Alphaproteobacteria</taxon>
        <taxon>Acetobacterales</taxon>
        <taxon>Acetobacteraceae</taxon>
        <taxon>Lichenicola</taxon>
    </lineage>
</organism>
<dbReference type="Pfam" id="PF13304">
    <property type="entry name" value="AAA_21"/>
    <property type="match status" value="1"/>
</dbReference>
<geneLocation type="plasmid" evidence="2 3">
    <name>unnamed8</name>
</geneLocation>
<evidence type="ECO:0000313" key="3">
    <source>
        <dbReference type="Proteomes" id="UP000500767"/>
    </source>
</evidence>
<dbReference type="PANTHER" id="PTHR40396:SF1">
    <property type="entry name" value="ATPASE AAA-TYPE CORE DOMAIN-CONTAINING PROTEIN"/>
    <property type="match status" value="1"/>
</dbReference>
<dbReference type="RefSeq" id="WP_171837325.1">
    <property type="nucleotide sequence ID" value="NZ_CP053715.1"/>
</dbReference>
<keyword evidence="3" id="KW-1185">Reference proteome</keyword>
<dbReference type="Gene3D" id="3.40.50.300">
    <property type="entry name" value="P-loop containing nucleotide triphosphate hydrolases"/>
    <property type="match status" value="1"/>
</dbReference>
<gene>
    <name evidence="2" type="ORF">HN018_28350</name>
</gene>
<reference evidence="2 3" key="1">
    <citation type="journal article" date="2014" name="World J. Microbiol. Biotechnol.">
        <title>Biodiversity and physiological characteristics of Antarctic and Arctic lichens-associated bacteria.</title>
        <authorList>
            <person name="Lee Y.M."/>
            <person name="Kim E.H."/>
            <person name="Lee H.K."/>
            <person name="Hong S.G."/>
        </authorList>
    </citation>
    <scope>NUCLEOTIDE SEQUENCE [LARGE SCALE GENOMIC DNA]</scope>
    <source>
        <strain evidence="2 3">PAMC 26569</strain>
        <plasmid evidence="2">unnamed8</plasmid>
    </source>
</reference>
<dbReference type="GO" id="GO:0005524">
    <property type="term" value="F:ATP binding"/>
    <property type="evidence" value="ECO:0007669"/>
    <property type="project" value="InterPro"/>
</dbReference>
<dbReference type="EMBL" id="CP053715">
    <property type="protein sequence ID" value="QKE94037.1"/>
    <property type="molecule type" value="Genomic_DNA"/>
</dbReference>
<accession>A0A6M8I1J7</accession>
<dbReference type="SUPFAM" id="SSF52540">
    <property type="entry name" value="P-loop containing nucleoside triphosphate hydrolases"/>
    <property type="match status" value="1"/>
</dbReference>
<dbReference type="Proteomes" id="UP000500767">
    <property type="component" value="Plasmid unnamed8"/>
</dbReference>
<dbReference type="KEGG" id="lck:HN018_28350"/>
<dbReference type="AlphaFoldDB" id="A0A6M8I1J7"/>
<protein>
    <submittedName>
        <fullName evidence="2">AAA family ATPase</fullName>
    </submittedName>
</protein>